<dbReference type="Proteomes" id="UP000185663">
    <property type="component" value="Chromosome I"/>
</dbReference>
<organism evidence="4 5">
    <name type="scientific">Paraoerskovia marina</name>
    <dbReference type="NCBI Taxonomy" id="545619"/>
    <lineage>
        <taxon>Bacteria</taxon>
        <taxon>Bacillati</taxon>
        <taxon>Actinomycetota</taxon>
        <taxon>Actinomycetes</taxon>
        <taxon>Micrococcales</taxon>
        <taxon>Cellulomonadaceae</taxon>
        <taxon>Paraoerskovia</taxon>
    </lineage>
</organism>
<gene>
    <name evidence="4" type="ORF">SAMN04489860_0163</name>
</gene>
<dbReference type="PANTHER" id="PTHR43156">
    <property type="entry name" value="STAGE II SPORULATION PROTEIN E-RELATED"/>
    <property type="match status" value="1"/>
</dbReference>
<dbReference type="InterPro" id="IPR036457">
    <property type="entry name" value="PPM-type-like_dom_sf"/>
</dbReference>
<dbReference type="Gene3D" id="3.30.450.40">
    <property type="match status" value="2"/>
</dbReference>
<evidence type="ECO:0000256" key="1">
    <source>
        <dbReference type="ARBA" id="ARBA00022801"/>
    </source>
</evidence>
<dbReference type="eggNOG" id="COG2208">
    <property type="taxonomic scope" value="Bacteria"/>
</dbReference>
<evidence type="ECO:0000313" key="5">
    <source>
        <dbReference type="Proteomes" id="UP000185663"/>
    </source>
</evidence>
<dbReference type="Pfam" id="PF01590">
    <property type="entry name" value="GAF"/>
    <property type="match status" value="1"/>
</dbReference>
<feature type="domain" description="PPM-type phosphatase" evidence="3">
    <location>
        <begin position="358"/>
        <end position="576"/>
    </location>
</feature>
<dbReference type="eggNOG" id="COG2172">
    <property type="taxonomic scope" value="Bacteria"/>
</dbReference>
<dbReference type="STRING" id="545619.SAMN04489860_0163"/>
<dbReference type="InterPro" id="IPR036890">
    <property type="entry name" value="HATPase_C_sf"/>
</dbReference>
<reference evidence="4 5" key="1">
    <citation type="submission" date="2016-10" db="EMBL/GenBank/DDBJ databases">
        <authorList>
            <person name="de Groot N.N."/>
        </authorList>
    </citation>
    <scope>NUCLEOTIDE SEQUENCE [LARGE SCALE GENOMIC DNA]</scope>
    <source>
        <strain evidence="4 5">DSM 22126</strain>
    </source>
</reference>
<dbReference type="CDD" id="cd16936">
    <property type="entry name" value="HATPase_RsbW-like"/>
    <property type="match status" value="1"/>
</dbReference>
<feature type="domain" description="GAF" evidence="2">
    <location>
        <begin position="19"/>
        <end position="165"/>
    </location>
</feature>
<sequence>MGTTESVRELVEAGLGDAIPDPSFDRLASLVRRELDVTGAAVSILLPDHQVLPGADGLPEPAQTARRIPLDRSMCHVVVETDTPYVVADLGAAMPAGDAEVLAEYGIVAFAGFPVRDMRDRAVGALCAYSSVPREWSETDLAVLADVAAACSAEVRLRAERERARRIQHVAVRANRHSRALLMLSEAFSDAQSVADVEETLARVASAGLGARWTRLALADHDGRSLTRVSNRFVPPDEAGAGTVTPLDSDTPCAAVCRTRIRRFFASPAEVMAEFPDEAVDLATGARVLIPLVTRRRLAGVITLVWDGPHAPDHHEEEITEALGRYTSQALERVRIVEDRREVAKTLQSAMLTDLPAVRGLELASTYAPAKQFDQVGGDWYDAVVLDENTVVLMIGDVTGHDMHAAALMGQLRSMLRTFAWSQDESPAILLGLLDRANAGLGLGATGTAIVARLERRPGQEGYELTWSSAGHLPPLVRRGEDAAELLSGQSDMMLGIRPESRRVDHTAHLDPGDTLLLYTDGLVEQRTATTGMDFGSVLDALHAYGDGPTGGLPSSLVRQVLSHQQDDVAVLAVRVRHGIASPSATDARPLRAERDLPDRLDSAGRARRWVDDLLDSCEVPHSRRRDVMLLTSEVVTNALQHGSPPVHLRIRIDDHMIRLEVEDSSTDNPVIREPGLYDAGGRGMQLVDRFATSWGVDLHENGKQVWFEIPREAERRGRLSSNAQVGTRR</sequence>
<dbReference type="SUPFAM" id="SSF55781">
    <property type="entry name" value="GAF domain-like"/>
    <property type="match status" value="2"/>
</dbReference>
<dbReference type="Pfam" id="PF13581">
    <property type="entry name" value="HATPase_c_2"/>
    <property type="match status" value="1"/>
</dbReference>
<dbReference type="SMART" id="SM00065">
    <property type="entry name" value="GAF"/>
    <property type="match status" value="2"/>
</dbReference>
<name>A0A1H1M7U2_9CELL</name>
<dbReference type="SMART" id="SM00331">
    <property type="entry name" value="PP2C_SIG"/>
    <property type="match status" value="1"/>
</dbReference>
<evidence type="ECO:0000313" key="4">
    <source>
        <dbReference type="EMBL" id="SDR82904.1"/>
    </source>
</evidence>
<accession>A0A1H1M7U2</accession>
<protein>
    <submittedName>
        <fullName evidence="4">Serine phosphatase RsbU, regulator of sigma subunit</fullName>
    </submittedName>
</protein>
<keyword evidence="5" id="KW-1185">Reference proteome</keyword>
<dbReference type="eggNOG" id="COG2203">
    <property type="taxonomic scope" value="Bacteria"/>
</dbReference>
<dbReference type="InterPro" id="IPR003594">
    <property type="entry name" value="HATPase_dom"/>
</dbReference>
<dbReference type="AlphaFoldDB" id="A0A1H1M7U2"/>
<keyword evidence="1" id="KW-0378">Hydrolase</keyword>
<dbReference type="EMBL" id="LT629776">
    <property type="protein sequence ID" value="SDR82904.1"/>
    <property type="molecule type" value="Genomic_DNA"/>
</dbReference>
<dbReference type="InterPro" id="IPR003018">
    <property type="entry name" value="GAF"/>
</dbReference>
<dbReference type="Gene3D" id="3.60.40.10">
    <property type="entry name" value="PPM-type phosphatase domain"/>
    <property type="match status" value="1"/>
</dbReference>
<evidence type="ECO:0000259" key="3">
    <source>
        <dbReference type="SMART" id="SM00331"/>
    </source>
</evidence>
<proteinExistence type="predicted"/>
<evidence type="ECO:0000259" key="2">
    <source>
        <dbReference type="SMART" id="SM00065"/>
    </source>
</evidence>
<dbReference type="SUPFAM" id="SSF55874">
    <property type="entry name" value="ATPase domain of HSP90 chaperone/DNA topoisomerase II/histidine kinase"/>
    <property type="match status" value="1"/>
</dbReference>
<feature type="domain" description="GAF" evidence="2">
    <location>
        <begin position="192"/>
        <end position="341"/>
    </location>
</feature>
<dbReference type="Gene3D" id="3.30.565.10">
    <property type="entry name" value="Histidine kinase-like ATPase, C-terminal domain"/>
    <property type="match status" value="1"/>
</dbReference>
<dbReference type="InterPro" id="IPR001932">
    <property type="entry name" value="PPM-type_phosphatase-like_dom"/>
</dbReference>
<dbReference type="SUPFAM" id="SSF81606">
    <property type="entry name" value="PP2C-like"/>
    <property type="match status" value="1"/>
</dbReference>
<dbReference type="Pfam" id="PF13185">
    <property type="entry name" value="GAF_2"/>
    <property type="match status" value="1"/>
</dbReference>
<dbReference type="RefSeq" id="WP_172828966.1">
    <property type="nucleotide sequence ID" value="NZ_LT629776.1"/>
</dbReference>
<dbReference type="Pfam" id="PF07228">
    <property type="entry name" value="SpoIIE"/>
    <property type="match status" value="1"/>
</dbReference>
<dbReference type="InterPro" id="IPR052016">
    <property type="entry name" value="Bact_Sigma-Reg"/>
</dbReference>
<dbReference type="GO" id="GO:0016791">
    <property type="term" value="F:phosphatase activity"/>
    <property type="evidence" value="ECO:0007669"/>
    <property type="project" value="TreeGrafter"/>
</dbReference>
<dbReference type="InterPro" id="IPR029016">
    <property type="entry name" value="GAF-like_dom_sf"/>
</dbReference>
<dbReference type="PANTHER" id="PTHR43156:SF2">
    <property type="entry name" value="STAGE II SPORULATION PROTEIN E"/>
    <property type="match status" value="1"/>
</dbReference>